<proteinExistence type="predicted"/>
<feature type="region of interest" description="Disordered" evidence="1">
    <location>
        <begin position="14"/>
        <end position="41"/>
    </location>
</feature>
<evidence type="ECO:0000313" key="3">
    <source>
        <dbReference type="EMBL" id="SSC67730.1"/>
    </source>
</evidence>
<keyword evidence="2" id="KW-0812">Transmembrane</keyword>
<keyword evidence="2" id="KW-0472">Membrane</keyword>
<keyword evidence="4" id="KW-1185">Reference proteome</keyword>
<feature type="transmembrane region" description="Helical" evidence="2">
    <location>
        <begin position="65"/>
        <end position="85"/>
    </location>
</feature>
<protein>
    <recommendedName>
        <fullName evidence="5">DUF3426 domain-containing protein</fullName>
    </recommendedName>
</protein>
<organism evidence="3 4">
    <name type="scientific">Ciceribacter selenitireducens ATCC BAA-1503</name>
    <dbReference type="NCBI Taxonomy" id="1336235"/>
    <lineage>
        <taxon>Bacteria</taxon>
        <taxon>Pseudomonadati</taxon>
        <taxon>Pseudomonadota</taxon>
        <taxon>Alphaproteobacteria</taxon>
        <taxon>Hyphomicrobiales</taxon>
        <taxon>Rhizobiaceae</taxon>
        <taxon>Ciceribacter</taxon>
    </lineage>
</organism>
<evidence type="ECO:0008006" key="5">
    <source>
        <dbReference type="Google" id="ProtNLM"/>
    </source>
</evidence>
<evidence type="ECO:0000256" key="1">
    <source>
        <dbReference type="SAM" id="MobiDB-lite"/>
    </source>
</evidence>
<dbReference type="AlphaFoldDB" id="A0A376AJ71"/>
<evidence type="ECO:0000313" key="4">
    <source>
        <dbReference type="Proteomes" id="UP000254764"/>
    </source>
</evidence>
<gene>
    <name evidence="3" type="ORF">RHIZ70_3438</name>
</gene>
<evidence type="ECO:0000256" key="2">
    <source>
        <dbReference type="SAM" id="Phobius"/>
    </source>
</evidence>
<reference evidence="4" key="1">
    <citation type="submission" date="2018-07" db="EMBL/GenBank/DDBJ databases">
        <authorList>
            <person name="Peiro R."/>
            <person name="Begona"/>
            <person name="Cbmso G."/>
            <person name="Lopez M."/>
            <person name="Gonzalez S."/>
        </authorList>
    </citation>
    <scope>NUCLEOTIDE SEQUENCE [LARGE SCALE GENOMIC DNA]</scope>
</reference>
<dbReference type="EMBL" id="UEYP01000005">
    <property type="protein sequence ID" value="SSC67730.1"/>
    <property type="molecule type" value="Genomic_DNA"/>
</dbReference>
<dbReference type="Proteomes" id="UP000254764">
    <property type="component" value="Unassembled WGS sequence"/>
</dbReference>
<accession>A0A376AJ71</accession>
<sequence>MVDAHFVPVPAREVPRRAGGTRGLNDNHRFTSSNRRNGPANRFASLAAGTLRQTERVLQSLSNGAFAVVVALAFAATFAFAGLLLGSPAEEADARPLDITHVSLTPRDDDGMRILQVNAIIENRSAEKSPMPKLRADLIAGGQVIASTYIATPVEEIDAGHSRGITARLLHPGGKTPELRLSFAESGA</sequence>
<keyword evidence="2" id="KW-1133">Transmembrane helix</keyword>
<name>A0A376AJ71_9HYPH</name>